<sequence>METNQILLLVILIIPLILVFLNRLRMDIAALAMAVLLGLLQFFGVGMLGTAGSPQEAVKAISGLSQPVIITLISLFIISRGLDKSGVTRWIARQLIRVTGTNESRIIALFTAVTAFLSLFMNNLAAGALLAPSALEVARRTKIKPSKLLIPVAYGSLLGGVATYFTTANIIMSDLLTIANPPQEPLNILDFTPTGGLIAIAGIAFFFFFGKKLLPDRESYQNSFFARHTGSELEELYRIGERLWTARLFSGSPLIGKTISEAGIGHKYGVTIAAIKNGIDEFILPDAKYIIESNSVLFIVGREEKVMEMQQEGFSLRPIGQNGFLSPQGIHFAEVVLAPHSQFEGKTLKEIGFRQRFNLNAIALNRRERCYRTDVGSIPVTYGDSLLVIGSNALIRALKQNADFIVIEPNLSDQPLDKRRAFLSILITLGTISASIAGIPVYLSVFFGAILSIILRVIQLDEAYQSVEWQAIFLIAGMYAVSQSMVNTGMAELIGQGMLFLFEPYGGMGIAAGAFLLTSLLTQVMGGQVTALISGPIAISAAISMGVNPQAVAVATAIGCSASFLTPMAHPVNLIVIQPGGYHFQDFFRVGWLLTIICFFVLMVGMKIFWQL</sequence>
<feature type="transmembrane region" description="Helical" evidence="7">
    <location>
        <begin position="28"/>
        <end position="48"/>
    </location>
</feature>
<feature type="transmembrane region" description="Helical" evidence="7">
    <location>
        <begin position="191"/>
        <end position="209"/>
    </location>
</feature>
<dbReference type="Proteomes" id="UP000050417">
    <property type="component" value="Unassembled WGS sequence"/>
</dbReference>
<feature type="transmembrane region" description="Helical" evidence="7">
    <location>
        <begin position="551"/>
        <end position="570"/>
    </location>
</feature>
<evidence type="ECO:0000256" key="4">
    <source>
        <dbReference type="ARBA" id="ARBA00022737"/>
    </source>
</evidence>
<reference evidence="9 10" key="1">
    <citation type="submission" date="2015-07" db="EMBL/GenBank/DDBJ databases">
        <title>Genome sequence of Ornatilinea apprima DSM 23815.</title>
        <authorList>
            <person name="Hemp J."/>
            <person name="Ward L.M."/>
            <person name="Pace L.A."/>
            <person name="Fischer W.W."/>
        </authorList>
    </citation>
    <scope>NUCLEOTIDE SEQUENCE [LARGE SCALE GENOMIC DNA]</scope>
    <source>
        <strain evidence="9 10">P3M-1</strain>
    </source>
</reference>
<feature type="transmembrane region" description="Helical" evidence="7">
    <location>
        <begin position="422"/>
        <end position="455"/>
    </location>
</feature>
<accession>A0A0P6XUL3</accession>
<keyword evidence="4" id="KW-0677">Repeat</keyword>
<feature type="transmembrane region" description="Helical" evidence="7">
    <location>
        <begin position="6"/>
        <end position="21"/>
    </location>
</feature>
<feature type="transmembrane region" description="Helical" evidence="7">
    <location>
        <begin position="524"/>
        <end position="544"/>
    </location>
</feature>
<dbReference type="PANTHER" id="PTHR43652">
    <property type="entry name" value="BASIC AMINO ACID ANTIPORTER YFCC-RELATED"/>
    <property type="match status" value="1"/>
</dbReference>
<dbReference type="InterPro" id="IPR006037">
    <property type="entry name" value="RCK_C"/>
</dbReference>
<feature type="domain" description="RCK C-terminal" evidence="8">
    <location>
        <begin position="231"/>
        <end position="315"/>
    </location>
</feature>
<dbReference type="PANTHER" id="PTHR43652:SF1">
    <property type="entry name" value="RESPONSE REGULATOR"/>
    <property type="match status" value="1"/>
</dbReference>
<dbReference type="OrthoDB" id="9765532at2"/>
<evidence type="ECO:0000256" key="5">
    <source>
        <dbReference type="ARBA" id="ARBA00022989"/>
    </source>
</evidence>
<evidence type="ECO:0000256" key="3">
    <source>
        <dbReference type="ARBA" id="ARBA00022692"/>
    </source>
</evidence>
<gene>
    <name evidence="9" type="ORF">ADN00_06435</name>
</gene>
<dbReference type="Pfam" id="PF02080">
    <property type="entry name" value="TrkA_C"/>
    <property type="match status" value="2"/>
</dbReference>
<dbReference type="Pfam" id="PF03600">
    <property type="entry name" value="CitMHS"/>
    <property type="match status" value="1"/>
</dbReference>
<name>A0A0P6XUL3_9CHLR</name>
<dbReference type="InterPro" id="IPR031312">
    <property type="entry name" value="Na/sul_symport_CS"/>
</dbReference>
<keyword evidence="10" id="KW-1185">Reference proteome</keyword>
<evidence type="ECO:0000256" key="1">
    <source>
        <dbReference type="ARBA" id="ARBA00004141"/>
    </source>
</evidence>
<dbReference type="InterPro" id="IPR051679">
    <property type="entry name" value="DASS-Related_Transporters"/>
</dbReference>
<dbReference type="SUPFAM" id="SSF116726">
    <property type="entry name" value="TrkA C-terminal domain-like"/>
    <property type="match status" value="2"/>
</dbReference>
<keyword evidence="6 7" id="KW-0472">Membrane</keyword>
<evidence type="ECO:0000256" key="6">
    <source>
        <dbReference type="ARBA" id="ARBA00023136"/>
    </source>
</evidence>
<feature type="transmembrane region" description="Helical" evidence="7">
    <location>
        <begin position="467"/>
        <end position="486"/>
    </location>
</feature>
<comment type="caution">
    <text evidence="9">The sequence shown here is derived from an EMBL/GenBank/DDBJ whole genome shotgun (WGS) entry which is preliminary data.</text>
</comment>
<evidence type="ECO:0000259" key="8">
    <source>
        <dbReference type="PROSITE" id="PS51202"/>
    </source>
</evidence>
<keyword evidence="5 7" id="KW-1133">Transmembrane helix</keyword>
<dbReference type="STRING" id="1134406.ADN00_06435"/>
<feature type="transmembrane region" description="Helical" evidence="7">
    <location>
        <begin position="148"/>
        <end position="171"/>
    </location>
</feature>
<evidence type="ECO:0000313" key="9">
    <source>
        <dbReference type="EMBL" id="KPL78848.1"/>
    </source>
</evidence>
<evidence type="ECO:0000313" key="10">
    <source>
        <dbReference type="Proteomes" id="UP000050417"/>
    </source>
</evidence>
<proteinExistence type="predicted"/>
<comment type="subcellular location">
    <subcellularLocation>
        <location evidence="1">Membrane</location>
        <topology evidence="1">Multi-pass membrane protein</topology>
    </subcellularLocation>
</comment>
<keyword evidence="3 7" id="KW-0812">Transmembrane</keyword>
<dbReference type="PROSITE" id="PS01271">
    <property type="entry name" value="NA_SULFATE"/>
    <property type="match status" value="1"/>
</dbReference>
<dbReference type="GO" id="GO:0006813">
    <property type="term" value="P:potassium ion transport"/>
    <property type="evidence" value="ECO:0007669"/>
    <property type="project" value="InterPro"/>
</dbReference>
<dbReference type="Gene3D" id="3.30.70.1450">
    <property type="entry name" value="Regulator of K+ conductance, C-terminal domain"/>
    <property type="match status" value="2"/>
</dbReference>
<dbReference type="PROSITE" id="PS51202">
    <property type="entry name" value="RCK_C"/>
    <property type="match status" value="2"/>
</dbReference>
<dbReference type="EMBL" id="LGCL01000016">
    <property type="protein sequence ID" value="KPL78848.1"/>
    <property type="molecule type" value="Genomic_DNA"/>
</dbReference>
<dbReference type="InterPro" id="IPR004680">
    <property type="entry name" value="Cit_transptr-like_dom"/>
</dbReference>
<feature type="transmembrane region" description="Helical" evidence="7">
    <location>
        <begin position="590"/>
        <end position="610"/>
    </location>
</feature>
<keyword evidence="2" id="KW-0813">Transport</keyword>
<organism evidence="9 10">
    <name type="scientific">Ornatilinea apprima</name>
    <dbReference type="NCBI Taxonomy" id="1134406"/>
    <lineage>
        <taxon>Bacteria</taxon>
        <taxon>Bacillati</taxon>
        <taxon>Chloroflexota</taxon>
        <taxon>Anaerolineae</taxon>
        <taxon>Anaerolineales</taxon>
        <taxon>Anaerolineaceae</taxon>
        <taxon>Ornatilinea</taxon>
    </lineage>
</organism>
<dbReference type="RefSeq" id="WP_075062137.1">
    <property type="nucleotide sequence ID" value="NZ_LGCL01000016.1"/>
</dbReference>
<dbReference type="GO" id="GO:0005886">
    <property type="term" value="C:plasma membrane"/>
    <property type="evidence" value="ECO:0007669"/>
    <property type="project" value="TreeGrafter"/>
</dbReference>
<protein>
    <recommendedName>
        <fullName evidence="8">RCK C-terminal domain-containing protein</fullName>
    </recommendedName>
</protein>
<evidence type="ECO:0000256" key="7">
    <source>
        <dbReference type="SAM" id="Phobius"/>
    </source>
</evidence>
<dbReference type="InterPro" id="IPR036721">
    <property type="entry name" value="RCK_C_sf"/>
</dbReference>
<feature type="transmembrane region" description="Helical" evidence="7">
    <location>
        <begin position="60"/>
        <end position="79"/>
    </location>
</feature>
<dbReference type="AlphaFoldDB" id="A0A0P6XUL3"/>
<dbReference type="GO" id="GO:0008324">
    <property type="term" value="F:monoatomic cation transmembrane transporter activity"/>
    <property type="evidence" value="ECO:0007669"/>
    <property type="project" value="InterPro"/>
</dbReference>
<feature type="domain" description="RCK C-terminal" evidence="8">
    <location>
        <begin position="320"/>
        <end position="404"/>
    </location>
</feature>
<feature type="transmembrane region" description="Helical" evidence="7">
    <location>
        <begin position="498"/>
        <end position="518"/>
    </location>
</feature>
<evidence type="ECO:0000256" key="2">
    <source>
        <dbReference type="ARBA" id="ARBA00022448"/>
    </source>
</evidence>